<dbReference type="Gene3D" id="3.40.50.1110">
    <property type="entry name" value="SGNH hydrolase"/>
    <property type="match status" value="1"/>
</dbReference>
<accession>A0ABD1ZMQ6</accession>
<dbReference type="PANTHER" id="PTHR45650">
    <property type="entry name" value="GDSL-LIKE LIPASE/ACYLHYDROLASE-RELATED"/>
    <property type="match status" value="1"/>
</dbReference>
<comment type="subcellular location">
    <subcellularLocation>
        <location evidence="1">Secreted</location>
    </subcellularLocation>
</comment>
<keyword evidence="5" id="KW-0378">Hydrolase</keyword>
<dbReference type="GO" id="GO:0016787">
    <property type="term" value="F:hydrolase activity"/>
    <property type="evidence" value="ECO:0007669"/>
    <property type="project" value="UniProtKB-KW"/>
</dbReference>
<evidence type="ECO:0000256" key="2">
    <source>
        <dbReference type="ARBA" id="ARBA00008668"/>
    </source>
</evidence>
<evidence type="ECO:0000256" key="7">
    <source>
        <dbReference type="SAM" id="SignalP"/>
    </source>
</evidence>
<organism evidence="8 9">
    <name type="scientific">Riccia fluitans</name>
    <dbReference type="NCBI Taxonomy" id="41844"/>
    <lineage>
        <taxon>Eukaryota</taxon>
        <taxon>Viridiplantae</taxon>
        <taxon>Streptophyta</taxon>
        <taxon>Embryophyta</taxon>
        <taxon>Marchantiophyta</taxon>
        <taxon>Marchantiopsida</taxon>
        <taxon>Marchantiidae</taxon>
        <taxon>Marchantiales</taxon>
        <taxon>Ricciaceae</taxon>
        <taxon>Riccia</taxon>
    </lineage>
</organism>
<dbReference type="GO" id="GO:0005576">
    <property type="term" value="C:extracellular region"/>
    <property type="evidence" value="ECO:0007669"/>
    <property type="project" value="UniProtKB-SubCell"/>
</dbReference>
<dbReference type="InterPro" id="IPR001087">
    <property type="entry name" value="GDSL"/>
</dbReference>
<gene>
    <name evidence="8" type="ORF">R1flu_020866</name>
</gene>
<keyword evidence="9" id="KW-1185">Reference proteome</keyword>
<keyword evidence="3" id="KW-0964">Secreted</keyword>
<evidence type="ECO:0008006" key="10">
    <source>
        <dbReference type="Google" id="ProtNLM"/>
    </source>
</evidence>
<evidence type="ECO:0000256" key="4">
    <source>
        <dbReference type="ARBA" id="ARBA00022729"/>
    </source>
</evidence>
<dbReference type="InterPro" id="IPR035669">
    <property type="entry name" value="SGNH_plant_lipase-like"/>
</dbReference>
<evidence type="ECO:0000256" key="1">
    <source>
        <dbReference type="ARBA" id="ARBA00004613"/>
    </source>
</evidence>
<dbReference type="InterPro" id="IPR036514">
    <property type="entry name" value="SGNH_hydro_sf"/>
</dbReference>
<dbReference type="InterPro" id="IPR051238">
    <property type="entry name" value="GDSL_esterase/lipase"/>
</dbReference>
<keyword evidence="6" id="KW-0443">Lipid metabolism</keyword>
<feature type="chain" id="PRO_5044791700" description="GDSL esterase/lipase" evidence="7">
    <location>
        <begin position="23"/>
        <end position="362"/>
    </location>
</feature>
<comment type="caution">
    <text evidence="8">The sequence shown here is derived from an EMBL/GenBank/DDBJ whole genome shotgun (WGS) entry which is preliminary data.</text>
</comment>
<evidence type="ECO:0000256" key="5">
    <source>
        <dbReference type="ARBA" id="ARBA00022801"/>
    </source>
</evidence>
<keyword evidence="4 7" id="KW-0732">Signal</keyword>
<sequence length="362" mass="39648">MARTLKAALVLVLLVLVHSAQAQGGNSSRAYFVLGDSLVDPGNNNYIFSLARANWPPNGIDFSLGATGRFCNGRTVVDVFSEILNTSYIPPYMDPSTRGAAILGGVNFASAAAGILNETGADYLGRITLNQQLEQFRDIRQQFIRQLGAHGATKALNKAIYFFVVGGNDYINNYLQPNSVTHNQYTSAEFARLVVSQFSRQLVEMYHMGARKIFVSNAGPLGCTPEQIAMHLSLDGNCIAVVNDYVREFNGLLRHELINLTGRLPGSTILYGNAYDLVYDRAVNPSRYGLTVINRGCCGAGLYNGMAPCFSSFTPCANRSEYLFWDLFHPTDAVNVQLAKSYFYGNESAISPMNIQQLVALD</sequence>
<name>A0ABD1ZMQ6_9MARC</name>
<keyword evidence="6" id="KW-0442">Lipid degradation</keyword>
<dbReference type="Proteomes" id="UP001605036">
    <property type="component" value="Unassembled WGS sequence"/>
</dbReference>
<protein>
    <recommendedName>
        <fullName evidence="10">GDSL esterase/lipase</fullName>
    </recommendedName>
</protein>
<feature type="signal peptide" evidence="7">
    <location>
        <begin position="1"/>
        <end position="22"/>
    </location>
</feature>
<dbReference type="GO" id="GO:0016042">
    <property type="term" value="P:lipid catabolic process"/>
    <property type="evidence" value="ECO:0007669"/>
    <property type="project" value="UniProtKB-KW"/>
</dbReference>
<dbReference type="PANTHER" id="PTHR45650:SF81">
    <property type="match status" value="1"/>
</dbReference>
<evidence type="ECO:0000313" key="9">
    <source>
        <dbReference type="Proteomes" id="UP001605036"/>
    </source>
</evidence>
<reference evidence="8 9" key="1">
    <citation type="submission" date="2024-09" db="EMBL/GenBank/DDBJ databases">
        <title>Chromosome-scale assembly of Riccia fluitans.</title>
        <authorList>
            <person name="Paukszto L."/>
            <person name="Sawicki J."/>
            <person name="Karawczyk K."/>
            <person name="Piernik-Szablinska J."/>
            <person name="Szczecinska M."/>
            <person name="Mazdziarz M."/>
        </authorList>
    </citation>
    <scope>NUCLEOTIDE SEQUENCE [LARGE SCALE GENOMIC DNA]</scope>
    <source>
        <strain evidence="8">Rf_01</strain>
        <tissue evidence="8">Aerial parts of the thallus</tissue>
    </source>
</reference>
<comment type="similarity">
    <text evidence="2">Belongs to the 'GDSL' lipolytic enzyme family.</text>
</comment>
<evidence type="ECO:0000256" key="3">
    <source>
        <dbReference type="ARBA" id="ARBA00022525"/>
    </source>
</evidence>
<proteinExistence type="inferred from homology"/>
<evidence type="ECO:0000256" key="6">
    <source>
        <dbReference type="ARBA" id="ARBA00022963"/>
    </source>
</evidence>
<evidence type="ECO:0000313" key="8">
    <source>
        <dbReference type="EMBL" id="KAL2652738.1"/>
    </source>
</evidence>
<dbReference type="CDD" id="cd01837">
    <property type="entry name" value="SGNH_plant_lipase_like"/>
    <property type="match status" value="1"/>
</dbReference>
<dbReference type="Pfam" id="PF00657">
    <property type="entry name" value="Lipase_GDSL"/>
    <property type="match status" value="1"/>
</dbReference>
<dbReference type="AlphaFoldDB" id="A0ABD1ZMQ6"/>
<dbReference type="EMBL" id="JBHFFA010000001">
    <property type="protein sequence ID" value="KAL2652738.1"/>
    <property type="molecule type" value="Genomic_DNA"/>
</dbReference>